<keyword evidence="2" id="KW-1133">Transmembrane helix</keyword>
<dbReference type="Proteomes" id="UP001500902">
    <property type="component" value="Unassembled WGS sequence"/>
</dbReference>
<evidence type="ECO:0000313" key="4">
    <source>
        <dbReference type="Proteomes" id="UP001500902"/>
    </source>
</evidence>
<reference evidence="4" key="1">
    <citation type="journal article" date="2019" name="Int. J. Syst. Evol. Microbiol.">
        <title>The Global Catalogue of Microorganisms (GCM) 10K type strain sequencing project: providing services to taxonomists for standard genome sequencing and annotation.</title>
        <authorList>
            <consortium name="The Broad Institute Genomics Platform"/>
            <consortium name="The Broad Institute Genome Sequencing Center for Infectious Disease"/>
            <person name="Wu L."/>
            <person name="Ma J."/>
        </authorList>
    </citation>
    <scope>NUCLEOTIDE SEQUENCE [LARGE SCALE GENOMIC DNA]</scope>
    <source>
        <strain evidence="4">JCM 16904</strain>
    </source>
</reference>
<gene>
    <name evidence="3" type="ORF">GCM10022224_001540</name>
</gene>
<dbReference type="RefSeq" id="WP_344871830.1">
    <property type="nucleotide sequence ID" value="NZ_BAAAZP010000003.1"/>
</dbReference>
<proteinExistence type="predicted"/>
<feature type="region of interest" description="Disordered" evidence="1">
    <location>
        <begin position="45"/>
        <end position="85"/>
    </location>
</feature>
<keyword evidence="2" id="KW-0812">Transmembrane</keyword>
<evidence type="ECO:0000313" key="3">
    <source>
        <dbReference type="EMBL" id="GAA3642891.1"/>
    </source>
</evidence>
<name>A0ABP7AYW0_9ACTN</name>
<keyword evidence="4" id="KW-1185">Reference proteome</keyword>
<organism evidence="3 4">
    <name type="scientific">Nonomuraea antimicrobica</name>
    <dbReference type="NCBI Taxonomy" id="561173"/>
    <lineage>
        <taxon>Bacteria</taxon>
        <taxon>Bacillati</taxon>
        <taxon>Actinomycetota</taxon>
        <taxon>Actinomycetes</taxon>
        <taxon>Streptosporangiales</taxon>
        <taxon>Streptosporangiaceae</taxon>
        <taxon>Nonomuraea</taxon>
    </lineage>
</organism>
<accession>A0ABP7AYW0</accession>
<keyword evidence="2" id="KW-0472">Membrane</keyword>
<evidence type="ECO:0000256" key="1">
    <source>
        <dbReference type="SAM" id="MobiDB-lite"/>
    </source>
</evidence>
<dbReference type="EMBL" id="BAAAZP010000003">
    <property type="protein sequence ID" value="GAA3642891.1"/>
    <property type="molecule type" value="Genomic_DNA"/>
</dbReference>
<sequence>MADGGAEIVEQTPRGPRRAGTAALLALTALALLIALLTPVLGPAPDVPERRDDPGPGPVVSPSPVRHAAGVTPNAVYPDPHGTGGTRAMRVTFPDGSRAELSYPAELNLAALGARPYTSGTLAGGGQEAFRALTTPLYGEPEIAAGRPMVRPLTPGVTLWPGPPGSDTTGQVLLFAFGEWRLALQDDHASLTFDQRLSWAENLRGTLTPDGFLTLSGGGPLRLSRPGEIRDGLLVGPQLWLGGLSRRMLVLVPVPDCGRLGGARVVLDARHAIARSDCRDGFYLAASGDEDFVRGAIGDVRIRRL</sequence>
<evidence type="ECO:0000256" key="2">
    <source>
        <dbReference type="SAM" id="Phobius"/>
    </source>
</evidence>
<protein>
    <submittedName>
        <fullName evidence="3">Uncharacterized protein</fullName>
    </submittedName>
</protein>
<feature type="transmembrane region" description="Helical" evidence="2">
    <location>
        <begin position="21"/>
        <end position="41"/>
    </location>
</feature>
<comment type="caution">
    <text evidence="3">The sequence shown here is derived from an EMBL/GenBank/DDBJ whole genome shotgun (WGS) entry which is preliminary data.</text>
</comment>